<dbReference type="InterPro" id="IPR029028">
    <property type="entry name" value="Alpha/beta_knot_MTases"/>
</dbReference>
<dbReference type="CDD" id="cd18084">
    <property type="entry name" value="RsmE-like"/>
    <property type="match status" value="1"/>
</dbReference>
<dbReference type="EC" id="2.1.1.193" evidence="10"/>
<dbReference type="OrthoDB" id="362914at2"/>
<keyword evidence="7 10" id="KW-0949">S-adenosyl-L-methionine</keyword>
<organism evidence="12 13">
    <name type="scientific">Treponema porcinum</name>
    <dbReference type="NCBI Taxonomy" id="261392"/>
    <lineage>
        <taxon>Bacteria</taxon>
        <taxon>Pseudomonadati</taxon>
        <taxon>Spirochaetota</taxon>
        <taxon>Spirochaetia</taxon>
        <taxon>Spirochaetales</taxon>
        <taxon>Treponemataceae</taxon>
        <taxon>Treponema</taxon>
    </lineage>
</organism>
<dbReference type="NCBIfam" id="TIGR00046">
    <property type="entry name" value="RsmE family RNA methyltransferase"/>
    <property type="match status" value="1"/>
</dbReference>
<dbReference type="GeneID" id="78315500"/>
<evidence type="ECO:0000256" key="4">
    <source>
        <dbReference type="ARBA" id="ARBA00022552"/>
    </source>
</evidence>
<evidence type="ECO:0000256" key="7">
    <source>
        <dbReference type="ARBA" id="ARBA00022691"/>
    </source>
</evidence>
<reference evidence="12 13" key="1">
    <citation type="submission" date="2017-02" db="EMBL/GenBank/DDBJ databases">
        <authorList>
            <person name="Peterson S.W."/>
        </authorList>
    </citation>
    <scope>NUCLEOTIDE SEQUENCE [LARGE SCALE GENOMIC DNA]</scope>
    <source>
        <strain evidence="12 13">ATCC BAA-908</strain>
    </source>
</reference>
<dbReference type="GO" id="GO:0070042">
    <property type="term" value="F:rRNA (uridine-N3-)-methyltransferase activity"/>
    <property type="evidence" value="ECO:0007669"/>
    <property type="project" value="TreeGrafter"/>
</dbReference>
<dbReference type="Proteomes" id="UP000190423">
    <property type="component" value="Unassembled WGS sequence"/>
</dbReference>
<comment type="function">
    <text evidence="8 10">Specifically methylates the N3 position of the uracil ring of uridine 1498 (m3U1498) in 16S rRNA. Acts on the fully assembled 30S ribosomal subunit.</text>
</comment>
<dbReference type="PANTHER" id="PTHR30027">
    <property type="entry name" value="RIBOSOMAL RNA SMALL SUBUNIT METHYLTRANSFERASE E"/>
    <property type="match status" value="1"/>
</dbReference>
<dbReference type="GO" id="GO:0070475">
    <property type="term" value="P:rRNA base methylation"/>
    <property type="evidence" value="ECO:0007669"/>
    <property type="project" value="TreeGrafter"/>
</dbReference>
<dbReference type="AlphaFoldDB" id="A0A1T4JHQ3"/>
<dbReference type="InterPro" id="IPR006700">
    <property type="entry name" value="RsmE"/>
</dbReference>
<accession>A0A1T4JHQ3</accession>
<evidence type="ECO:0000256" key="3">
    <source>
        <dbReference type="ARBA" id="ARBA00022490"/>
    </source>
</evidence>
<evidence type="ECO:0000256" key="9">
    <source>
        <dbReference type="ARBA" id="ARBA00047944"/>
    </source>
</evidence>
<dbReference type="PIRSF" id="PIRSF015601">
    <property type="entry name" value="MTase_slr0722"/>
    <property type="match status" value="1"/>
</dbReference>
<evidence type="ECO:0000256" key="5">
    <source>
        <dbReference type="ARBA" id="ARBA00022603"/>
    </source>
</evidence>
<sequence>MNICLFSKDEIEKPLSIKDERGEHIIKILHKKEGDVFSAGIIGGMAGTALITKITADSIEYTFTPKSGGKPLHPLTMIIGFPRPIQLKRLLRDIAALGVCTIRLTGTELGEKSYLKSSLAEPSTAYKMLLDGTVQAAGTHIPALFMHQNLKECLEKMEEEQDKNCPPEQKPLLLALDNVCPEETLVSALKKYNSESAVTPADRNVIAAIGSERGWTDSERTLLEKHGFIRCGMGERIMRTETAATVSAAVISAECGWLQ</sequence>
<name>A0A1T4JHQ3_TREPO</name>
<evidence type="ECO:0000313" key="13">
    <source>
        <dbReference type="Proteomes" id="UP000190423"/>
    </source>
</evidence>
<feature type="domain" description="Ribosomal RNA small subunit methyltransferase E methyltransferase" evidence="11">
    <location>
        <begin position="71"/>
        <end position="251"/>
    </location>
</feature>
<dbReference type="Pfam" id="PF04452">
    <property type="entry name" value="Methyltrans_RNA"/>
    <property type="match status" value="1"/>
</dbReference>
<keyword evidence="3 10" id="KW-0963">Cytoplasm</keyword>
<evidence type="ECO:0000256" key="6">
    <source>
        <dbReference type="ARBA" id="ARBA00022679"/>
    </source>
</evidence>
<evidence type="ECO:0000313" key="12">
    <source>
        <dbReference type="EMBL" id="SJZ29673.1"/>
    </source>
</evidence>
<evidence type="ECO:0000256" key="1">
    <source>
        <dbReference type="ARBA" id="ARBA00004496"/>
    </source>
</evidence>
<protein>
    <recommendedName>
        <fullName evidence="10">Ribosomal RNA small subunit methyltransferase E</fullName>
        <ecNumber evidence="10">2.1.1.193</ecNumber>
    </recommendedName>
</protein>
<dbReference type="PANTHER" id="PTHR30027:SF3">
    <property type="entry name" value="16S RRNA (URACIL(1498)-N(3))-METHYLTRANSFERASE"/>
    <property type="match status" value="1"/>
</dbReference>
<keyword evidence="5 10" id="KW-0489">Methyltransferase</keyword>
<comment type="subcellular location">
    <subcellularLocation>
        <location evidence="1 10">Cytoplasm</location>
    </subcellularLocation>
</comment>
<dbReference type="RefSeq" id="WP_078932094.1">
    <property type="nucleotide sequence ID" value="NZ_FUWG01000002.1"/>
</dbReference>
<proteinExistence type="inferred from homology"/>
<keyword evidence="6 10" id="KW-0808">Transferase</keyword>
<dbReference type="STRING" id="261392.SAMN02745149_00177"/>
<dbReference type="EMBL" id="FUWG01000002">
    <property type="protein sequence ID" value="SJZ29673.1"/>
    <property type="molecule type" value="Genomic_DNA"/>
</dbReference>
<keyword evidence="13" id="KW-1185">Reference proteome</keyword>
<comment type="catalytic activity">
    <reaction evidence="9 10">
        <text>uridine(1498) in 16S rRNA + S-adenosyl-L-methionine = N(3)-methyluridine(1498) in 16S rRNA + S-adenosyl-L-homocysteine + H(+)</text>
        <dbReference type="Rhea" id="RHEA:42920"/>
        <dbReference type="Rhea" id="RHEA-COMP:10283"/>
        <dbReference type="Rhea" id="RHEA-COMP:10284"/>
        <dbReference type="ChEBI" id="CHEBI:15378"/>
        <dbReference type="ChEBI" id="CHEBI:57856"/>
        <dbReference type="ChEBI" id="CHEBI:59789"/>
        <dbReference type="ChEBI" id="CHEBI:65315"/>
        <dbReference type="ChEBI" id="CHEBI:74502"/>
        <dbReference type="EC" id="2.1.1.193"/>
    </reaction>
</comment>
<dbReference type="InterPro" id="IPR046886">
    <property type="entry name" value="RsmE_MTase_dom"/>
</dbReference>
<dbReference type="Gene3D" id="3.40.1280.10">
    <property type="match status" value="1"/>
</dbReference>
<dbReference type="SUPFAM" id="SSF75217">
    <property type="entry name" value="alpha/beta knot"/>
    <property type="match status" value="1"/>
</dbReference>
<dbReference type="GO" id="GO:0005737">
    <property type="term" value="C:cytoplasm"/>
    <property type="evidence" value="ECO:0007669"/>
    <property type="project" value="UniProtKB-SubCell"/>
</dbReference>
<evidence type="ECO:0000256" key="2">
    <source>
        <dbReference type="ARBA" id="ARBA00005528"/>
    </source>
</evidence>
<evidence type="ECO:0000256" key="10">
    <source>
        <dbReference type="PIRNR" id="PIRNR015601"/>
    </source>
</evidence>
<gene>
    <name evidence="12" type="ORF">SAMN02745149_00177</name>
</gene>
<evidence type="ECO:0000259" key="11">
    <source>
        <dbReference type="Pfam" id="PF04452"/>
    </source>
</evidence>
<keyword evidence="4 10" id="KW-0698">rRNA processing</keyword>
<evidence type="ECO:0000256" key="8">
    <source>
        <dbReference type="ARBA" id="ARBA00025699"/>
    </source>
</evidence>
<dbReference type="InterPro" id="IPR029026">
    <property type="entry name" value="tRNA_m1G_MTases_N"/>
</dbReference>
<comment type="similarity">
    <text evidence="2 10">Belongs to the RNA methyltransferase RsmE family.</text>
</comment>